<name>A0A4Q2KMR0_9SPHN</name>
<dbReference type="RefSeq" id="WP_129525118.1">
    <property type="nucleotide sequence ID" value="NZ_SDPV01000002.1"/>
</dbReference>
<dbReference type="Pfam" id="PF02627">
    <property type="entry name" value="CMD"/>
    <property type="match status" value="1"/>
</dbReference>
<dbReference type="PANTHER" id="PTHR34846:SF5">
    <property type="entry name" value="CARBOXYMUCONOLACTONE DECARBOXYLASE-LIKE DOMAIN-CONTAINING PROTEIN"/>
    <property type="match status" value="1"/>
</dbReference>
<evidence type="ECO:0000313" key="3">
    <source>
        <dbReference type="Proteomes" id="UP000293623"/>
    </source>
</evidence>
<feature type="domain" description="Carboxymuconolactone decarboxylase-like" evidence="1">
    <location>
        <begin position="59"/>
        <end position="136"/>
    </location>
</feature>
<dbReference type="SUPFAM" id="SSF69118">
    <property type="entry name" value="AhpD-like"/>
    <property type="match status" value="1"/>
</dbReference>
<dbReference type="OrthoDB" id="9801997at2"/>
<dbReference type="GO" id="GO:0051920">
    <property type="term" value="F:peroxiredoxin activity"/>
    <property type="evidence" value="ECO:0007669"/>
    <property type="project" value="InterPro"/>
</dbReference>
<evidence type="ECO:0000313" key="2">
    <source>
        <dbReference type="EMBL" id="RXZ64812.1"/>
    </source>
</evidence>
<protein>
    <submittedName>
        <fullName evidence="2">Carboxymuconolactone decarboxylase family protein</fullName>
    </submittedName>
</protein>
<dbReference type="EMBL" id="SDPV01000002">
    <property type="protein sequence ID" value="RXZ64812.1"/>
    <property type="molecule type" value="Genomic_DNA"/>
</dbReference>
<dbReference type="Proteomes" id="UP000293623">
    <property type="component" value="Unassembled WGS sequence"/>
</dbReference>
<dbReference type="AlphaFoldDB" id="A0A4Q2KMR0"/>
<gene>
    <name evidence="2" type="ORF">ETX26_13215</name>
</gene>
<reference evidence="2 3" key="1">
    <citation type="submission" date="2019-01" db="EMBL/GenBank/DDBJ databases">
        <title>Altererythrobacter rhizovicinus sp. nov., isolated from the rhizosphere soil of Haloxylon ammodendron.</title>
        <authorList>
            <person name="Li H.-P."/>
            <person name="Gou J.-Y."/>
            <person name="Yao D."/>
            <person name="Han Q.-Q."/>
            <person name="Shao K.-Z."/>
            <person name="Zhao Q."/>
            <person name="Zhang J.-L."/>
        </authorList>
    </citation>
    <scope>NUCLEOTIDE SEQUENCE [LARGE SCALE GENOMIC DNA]</scope>
    <source>
        <strain evidence="2 3">AY-3R</strain>
    </source>
</reference>
<keyword evidence="3" id="KW-1185">Reference proteome</keyword>
<dbReference type="Gene3D" id="1.20.1290.10">
    <property type="entry name" value="AhpD-like"/>
    <property type="match status" value="1"/>
</dbReference>
<sequence>MPRLPLVSRADINDPLVRFMYDRKFPGRDPATQPGPTASGAPGNYEAVLAHSPDVLEHAVRGFYLKQTKKRKLPLKYMELAITRIGWACSCRWMYSEHLKILRGLGYPEEALADIPTWQVSAGFDDTERAVLAYADCIALDHGRVPDGLFARLRACFGPEQVIELTYVTGMFVMNAALIRALRLEHDDYDELVREMPSPPDYGFVDTEPVPLPRRD</sequence>
<proteinExistence type="predicted"/>
<dbReference type="InterPro" id="IPR003779">
    <property type="entry name" value="CMD-like"/>
</dbReference>
<comment type="caution">
    <text evidence="2">The sequence shown here is derived from an EMBL/GenBank/DDBJ whole genome shotgun (WGS) entry which is preliminary data.</text>
</comment>
<accession>A0A4Q2KMR0</accession>
<organism evidence="2 3">
    <name type="scientific">Pelagerythrobacter rhizovicinus</name>
    <dbReference type="NCBI Taxonomy" id="2268576"/>
    <lineage>
        <taxon>Bacteria</taxon>
        <taxon>Pseudomonadati</taxon>
        <taxon>Pseudomonadota</taxon>
        <taxon>Alphaproteobacteria</taxon>
        <taxon>Sphingomonadales</taxon>
        <taxon>Erythrobacteraceae</taxon>
        <taxon>Pelagerythrobacter</taxon>
    </lineage>
</organism>
<dbReference type="InterPro" id="IPR029032">
    <property type="entry name" value="AhpD-like"/>
</dbReference>
<evidence type="ECO:0000259" key="1">
    <source>
        <dbReference type="Pfam" id="PF02627"/>
    </source>
</evidence>
<dbReference type="PANTHER" id="PTHR34846">
    <property type="entry name" value="4-CARBOXYMUCONOLACTONE DECARBOXYLASE FAMILY PROTEIN (AFU_ORTHOLOGUE AFUA_6G11590)"/>
    <property type="match status" value="1"/>
</dbReference>